<dbReference type="RefSeq" id="WP_189976089.1">
    <property type="nucleotide sequence ID" value="NZ_BMUL01000004.1"/>
</dbReference>
<feature type="domain" description="Solute-binding protein family 3/N-terminal" evidence="4">
    <location>
        <begin position="29"/>
        <end position="252"/>
    </location>
</feature>
<reference evidence="5" key="1">
    <citation type="journal article" date="2014" name="Int. J. Syst. Evol. Microbiol.">
        <title>Complete genome sequence of Corynebacterium casei LMG S-19264T (=DSM 44701T), isolated from a smear-ripened cheese.</title>
        <authorList>
            <consortium name="US DOE Joint Genome Institute (JGI-PGF)"/>
            <person name="Walter F."/>
            <person name="Albersmeier A."/>
            <person name="Kalinowski J."/>
            <person name="Ruckert C."/>
        </authorList>
    </citation>
    <scope>NUCLEOTIDE SEQUENCE</scope>
    <source>
        <strain evidence="5">JCM 4518</strain>
    </source>
</reference>
<dbReference type="GO" id="GO:0006865">
    <property type="term" value="P:amino acid transport"/>
    <property type="evidence" value="ECO:0007669"/>
    <property type="project" value="TreeGrafter"/>
</dbReference>
<dbReference type="SUPFAM" id="SSF53850">
    <property type="entry name" value="Periplasmic binding protein-like II"/>
    <property type="match status" value="1"/>
</dbReference>
<sequence length="330" mass="33123">MSAPGPGTGRRTAAAPGGPTLAAVRARGALRAVVSRGVPGLSARSADGVWSGLDTDVARAVAAAALGDAGAVEWVPAAPADRLAVLADGGAELTVANTTWTMGREAAWPILFAAVTCYDGEGFLVRTADGITSAAGLAGRAVAVQAGTTSAANLAAWYGPRGLAVRVREHPTPAGALAAYAGGACAALVLDRVALAGQRALLPVPGDHLVLAETISREPMAAAVREDDPAWLRLCRWVVNVLLAAEHEVAGAPAEGGGRAAALERVAAAAGRHGPAAGLDPRWAARVLAAVGTYADVYERALGPASGLDVPRGLNELWTGGGLHHPVPLY</sequence>
<gene>
    <name evidence="5" type="primary">bztA</name>
    <name evidence="5" type="ORF">GCM10010305_18420</name>
</gene>
<dbReference type="InterPro" id="IPR001638">
    <property type="entry name" value="Solute-binding_3/MltF_N"/>
</dbReference>
<dbReference type="Gene3D" id="3.40.190.10">
    <property type="entry name" value="Periplasmic binding protein-like II"/>
    <property type="match status" value="2"/>
</dbReference>
<reference evidence="5" key="2">
    <citation type="submission" date="2020-09" db="EMBL/GenBank/DDBJ databases">
        <authorList>
            <person name="Sun Q."/>
            <person name="Ohkuma M."/>
        </authorList>
    </citation>
    <scope>NUCLEOTIDE SEQUENCE</scope>
    <source>
        <strain evidence="5">JCM 4518</strain>
    </source>
</reference>
<proteinExistence type="inferred from homology"/>
<dbReference type="EMBL" id="BMUL01000004">
    <property type="protein sequence ID" value="GHA75988.1"/>
    <property type="molecule type" value="Genomic_DNA"/>
</dbReference>
<evidence type="ECO:0000313" key="5">
    <source>
        <dbReference type="EMBL" id="GHA75988.1"/>
    </source>
</evidence>
<accession>A0A918SYC8</accession>
<evidence type="ECO:0000256" key="1">
    <source>
        <dbReference type="ARBA" id="ARBA00010333"/>
    </source>
</evidence>
<protein>
    <submittedName>
        <fullName evidence="5">Amino acid ABC transporter substrate-binding protein</fullName>
    </submittedName>
</protein>
<name>A0A918SYC8_9ACTN</name>
<evidence type="ECO:0000256" key="2">
    <source>
        <dbReference type="ARBA" id="ARBA00022448"/>
    </source>
</evidence>
<dbReference type="Proteomes" id="UP000644020">
    <property type="component" value="Unassembled WGS sequence"/>
</dbReference>
<evidence type="ECO:0000256" key="3">
    <source>
        <dbReference type="ARBA" id="ARBA00022729"/>
    </source>
</evidence>
<evidence type="ECO:0000259" key="4">
    <source>
        <dbReference type="SMART" id="SM00062"/>
    </source>
</evidence>
<comment type="similarity">
    <text evidence="1">Belongs to the bacterial solute-binding protein 3 family.</text>
</comment>
<organism evidence="5 6">
    <name type="scientific">Streptomyces termitum</name>
    <dbReference type="NCBI Taxonomy" id="67368"/>
    <lineage>
        <taxon>Bacteria</taxon>
        <taxon>Bacillati</taxon>
        <taxon>Actinomycetota</taxon>
        <taxon>Actinomycetes</taxon>
        <taxon>Kitasatosporales</taxon>
        <taxon>Streptomycetaceae</taxon>
        <taxon>Streptomyces</taxon>
    </lineage>
</organism>
<dbReference type="SMART" id="SM00062">
    <property type="entry name" value="PBPb"/>
    <property type="match status" value="1"/>
</dbReference>
<dbReference type="InterPro" id="IPR051455">
    <property type="entry name" value="Bact_solute-bind_prot3"/>
</dbReference>
<keyword evidence="3" id="KW-0732">Signal</keyword>
<dbReference type="PANTHER" id="PTHR30085:SF7">
    <property type="entry name" value="AMINO-ACID ABC TRANSPORTER-BINDING PROTEIN YHDW-RELATED"/>
    <property type="match status" value="1"/>
</dbReference>
<comment type="caution">
    <text evidence="5">The sequence shown here is derived from an EMBL/GenBank/DDBJ whole genome shotgun (WGS) entry which is preliminary data.</text>
</comment>
<evidence type="ECO:0000313" key="6">
    <source>
        <dbReference type="Proteomes" id="UP000644020"/>
    </source>
</evidence>
<dbReference type="PANTHER" id="PTHR30085">
    <property type="entry name" value="AMINO ACID ABC TRANSPORTER PERMEASE"/>
    <property type="match status" value="1"/>
</dbReference>
<keyword evidence="6" id="KW-1185">Reference proteome</keyword>
<keyword evidence="2" id="KW-0813">Transport</keyword>
<dbReference type="Pfam" id="PF00497">
    <property type="entry name" value="SBP_bac_3"/>
    <property type="match status" value="1"/>
</dbReference>
<dbReference type="AlphaFoldDB" id="A0A918SYC8"/>